<dbReference type="SMART" id="SM00564">
    <property type="entry name" value="PQQ"/>
    <property type="match status" value="4"/>
</dbReference>
<dbReference type="PANTHER" id="PTHR34512:SF30">
    <property type="entry name" value="OUTER MEMBRANE PROTEIN ASSEMBLY FACTOR BAMB"/>
    <property type="match status" value="1"/>
</dbReference>
<dbReference type="InterPro" id="IPR015943">
    <property type="entry name" value="WD40/YVTN_repeat-like_dom_sf"/>
</dbReference>
<keyword evidence="3" id="KW-1185">Reference proteome</keyword>
<dbReference type="EMBL" id="FOKW01000002">
    <property type="protein sequence ID" value="SFB84371.1"/>
    <property type="molecule type" value="Genomic_DNA"/>
</dbReference>
<dbReference type="Pfam" id="PF13360">
    <property type="entry name" value="PQQ_2"/>
    <property type="match status" value="1"/>
</dbReference>
<dbReference type="InterPro" id="IPR002372">
    <property type="entry name" value="PQQ_rpt_dom"/>
</dbReference>
<proteinExistence type="predicted"/>
<dbReference type="InterPro" id="IPR011047">
    <property type="entry name" value="Quinoprotein_ADH-like_sf"/>
</dbReference>
<sequence length="252" mass="27135">MLYAVGSDGDIDWQCDLPGGRPFAPILSDDDLFIKSRSAVTALSYQQQTVEWSVDTPRYPATSGGRWADLSPAVTEDHVYVPRKDGLQCLERATGDDIWHERTDPVATTPAVADGQVYAPTIGDGVVAMDADTGTIEWTTEEFECWTTPVVDDGVVYTPARFDLVALDADSGVEQWRYTDPGLGGRSYTNLTLIDDLLVAGSTGYAVVTVSTDGTVRAIADGSSTEFSHVIEDGTVYVATRDGLSAYSLESE</sequence>
<dbReference type="SUPFAM" id="SSF50998">
    <property type="entry name" value="Quinoprotein alcohol dehydrogenase-like"/>
    <property type="match status" value="1"/>
</dbReference>
<name>A0A1I1EB93_NATHA</name>
<accession>A0A1I1EB93</accession>
<evidence type="ECO:0000313" key="2">
    <source>
        <dbReference type="EMBL" id="SFB84371.1"/>
    </source>
</evidence>
<reference evidence="3" key="1">
    <citation type="submission" date="2016-10" db="EMBL/GenBank/DDBJ databases">
        <authorList>
            <person name="Varghese N."/>
            <person name="Submissions S."/>
        </authorList>
    </citation>
    <scope>NUCLEOTIDE SEQUENCE [LARGE SCALE GENOMIC DNA]</scope>
    <source>
        <strain evidence="3">DSM 13078</strain>
    </source>
</reference>
<dbReference type="AlphaFoldDB" id="A0A1I1EB93"/>
<protein>
    <submittedName>
        <fullName evidence="2">Outer membrane protein assembly factor BamB, contains PQQ-like beta-propeller repeat</fullName>
    </submittedName>
</protein>
<dbReference type="InterPro" id="IPR018391">
    <property type="entry name" value="PQQ_b-propeller_rpt"/>
</dbReference>
<evidence type="ECO:0000313" key="3">
    <source>
        <dbReference type="Proteomes" id="UP000199161"/>
    </source>
</evidence>
<feature type="domain" description="Pyrrolo-quinoline quinone repeat" evidence="1">
    <location>
        <begin position="86"/>
        <end position="221"/>
    </location>
</feature>
<dbReference type="Gene3D" id="2.130.10.10">
    <property type="entry name" value="YVTN repeat-like/Quinoprotein amine dehydrogenase"/>
    <property type="match status" value="1"/>
</dbReference>
<gene>
    <name evidence="2" type="ORF">SAMN05444422_102346</name>
</gene>
<dbReference type="PANTHER" id="PTHR34512">
    <property type="entry name" value="CELL SURFACE PROTEIN"/>
    <property type="match status" value="1"/>
</dbReference>
<organism evidence="2 3">
    <name type="scientific">Natronobacterium haloterrestre</name>
    <name type="common">Halobiforma haloterrestris</name>
    <dbReference type="NCBI Taxonomy" id="148448"/>
    <lineage>
        <taxon>Archaea</taxon>
        <taxon>Methanobacteriati</taxon>
        <taxon>Methanobacteriota</taxon>
        <taxon>Stenosarchaea group</taxon>
        <taxon>Halobacteria</taxon>
        <taxon>Halobacteriales</taxon>
        <taxon>Natrialbaceae</taxon>
        <taxon>Natronobacterium</taxon>
    </lineage>
</organism>
<evidence type="ECO:0000259" key="1">
    <source>
        <dbReference type="Pfam" id="PF13360"/>
    </source>
</evidence>
<dbReference type="Proteomes" id="UP000199161">
    <property type="component" value="Unassembled WGS sequence"/>
</dbReference>